<dbReference type="GO" id="GO:0070008">
    <property type="term" value="F:serine-type exopeptidase activity"/>
    <property type="evidence" value="ECO:0007669"/>
    <property type="project" value="InterPro"/>
</dbReference>
<keyword evidence="2" id="KW-1185">Reference proteome</keyword>
<dbReference type="OMA" id="FYETCED"/>
<accession>A0A673UBQ6</accession>
<reference evidence="1" key="2">
    <citation type="submission" date="2025-09" db="UniProtKB">
        <authorList>
            <consortium name="Ensembl"/>
        </authorList>
    </citation>
    <scope>IDENTIFICATION</scope>
</reference>
<protein>
    <recommendedName>
        <fullName evidence="3">Serine protease 16</fullName>
    </recommendedName>
</protein>
<name>A0A673UBQ6_SURSU</name>
<dbReference type="InterPro" id="IPR008758">
    <property type="entry name" value="Peptidase_S28"/>
</dbReference>
<sequence length="167" mass="18149">MHSLGQRCLSFSRAETVAQLKVTESRASSVGDRQWLYQTSMEFRFYVTCEDPSCPPSSCSVSRFSFGLPSSSVAQAVARTNAYYGSQTPGATQVLFVNGEQPSEPALWVASGPLESALLIPGASHCMDMAPETPLDSPSLWLGHHVRGQWLQAWLRLALRSLARVGG</sequence>
<organism evidence="1 2">
    <name type="scientific">Suricata suricatta</name>
    <name type="common">Meerkat</name>
    <dbReference type="NCBI Taxonomy" id="37032"/>
    <lineage>
        <taxon>Eukaryota</taxon>
        <taxon>Metazoa</taxon>
        <taxon>Chordata</taxon>
        <taxon>Craniata</taxon>
        <taxon>Vertebrata</taxon>
        <taxon>Euteleostomi</taxon>
        <taxon>Mammalia</taxon>
        <taxon>Eutheria</taxon>
        <taxon>Laurasiatheria</taxon>
        <taxon>Carnivora</taxon>
        <taxon>Feliformia</taxon>
        <taxon>Herpestidae</taxon>
        <taxon>Suricata</taxon>
    </lineage>
</organism>
<proteinExistence type="predicted"/>
<evidence type="ECO:0000313" key="1">
    <source>
        <dbReference type="Ensembl" id="ENSSSUP00005018720.1"/>
    </source>
</evidence>
<dbReference type="GO" id="GO:0006508">
    <property type="term" value="P:proteolysis"/>
    <property type="evidence" value="ECO:0007669"/>
    <property type="project" value="InterPro"/>
</dbReference>
<dbReference type="Ensembl" id="ENSSSUT00005021384.1">
    <property type="protein sequence ID" value="ENSSSUP00005018720.1"/>
    <property type="gene ID" value="ENSSSUG00005012102.1"/>
</dbReference>
<dbReference type="Pfam" id="PF05577">
    <property type="entry name" value="Peptidase_S28"/>
    <property type="match status" value="1"/>
</dbReference>
<evidence type="ECO:0008006" key="3">
    <source>
        <dbReference type="Google" id="ProtNLM"/>
    </source>
</evidence>
<dbReference type="AlphaFoldDB" id="A0A673UBQ6"/>
<evidence type="ECO:0000313" key="2">
    <source>
        <dbReference type="Proteomes" id="UP000472268"/>
    </source>
</evidence>
<dbReference type="InterPro" id="IPR029058">
    <property type="entry name" value="AB_hydrolase_fold"/>
</dbReference>
<dbReference type="Gene3D" id="3.40.50.1820">
    <property type="entry name" value="alpha/beta hydrolase"/>
    <property type="match status" value="1"/>
</dbReference>
<reference evidence="1" key="1">
    <citation type="submission" date="2025-08" db="UniProtKB">
        <authorList>
            <consortium name="Ensembl"/>
        </authorList>
    </citation>
    <scope>IDENTIFICATION</scope>
</reference>
<dbReference type="Proteomes" id="UP000472268">
    <property type="component" value="Unplaced"/>
</dbReference>